<proteinExistence type="predicted"/>
<name>A0A0P1BGK8_9BASI</name>
<dbReference type="EMBL" id="CCYA01000248">
    <property type="protein sequence ID" value="CEH14829.1"/>
    <property type="molecule type" value="Genomic_DNA"/>
</dbReference>
<accession>A0A0P1BGK8</accession>
<evidence type="ECO:0000313" key="1">
    <source>
        <dbReference type="EMBL" id="CEH14829.1"/>
    </source>
</evidence>
<dbReference type="AlphaFoldDB" id="A0A0P1BGK8"/>
<evidence type="ECO:0000313" key="2">
    <source>
        <dbReference type="Proteomes" id="UP000054845"/>
    </source>
</evidence>
<protein>
    <submittedName>
        <fullName evidence="1">Uncharacterized protein</fullName>
    </submittedName>
</protein>
<sequence>MLSILPARYPLPSIQDLAIRAFGNSGDAFNTRQHDPALARLDDLIECLDIADFAKWASNVQKAFTKPIPPSSSSSPPLALLSTLFPHTSKDVRTTSFCLYARYLGAFSLKQLLNFVHQSKSLYPCSTAHGRFLVLEDDNAQHGGASLHHLFHVGLTTSSTAETWAHNNLQIAQDKRQAPSLLGRLLQTGKASI</sequence>
<keyword evidence="2" id="KW-1185">Reference proteome</keyword>
<reference evidence="1 2" key="1">
    <citation type="submission" date="2014-09" db="EMBL/GenBank/DDBJ databases">
        <authorList>
            <person name="Magalhaes I.L.F."/>
            <person name="Oliveira U."/>
            <person name="Santos F.R."/>
            <person name="Vidigal T.H.D.A."/>
            <person name="Brescovit A.D."/>
            <person name="Santos A.J."/>
        </authorList>
    </citation>
    <scope>NUCLEOTIDE SEQUENCE [LARGE SCALE GENOMIC DNA]</scope>
</reference>
<organism evidence="1 2">
    <name type="scientific">Ceraceosorus bombacis</name>
    <dbReference type="NCBI Taxonomy" id="401625"/>
    <lineage>
        <taxon>Eukaryota</taxon>
        <taxon>Fungi</taxon>
        <taxon>Dikarya</taxon>
        <taxon>Basidiomycota</taxon>
        <taxon>Ustilaginomycotina</taxon>
        <taxon>Exobasidiomycetes</taxon>
        <taxon>Ceraceosorales</taxon>
        <taxon>Ceraceosoraceae</taxon>
        <taxon>Ceraceosorus</taxon>
    </lineage>
</organism>
<dbReference type="Proteomes" id="UP000054845">
    <property type="component" value="Unassembled WGS sequence"/>
</dbReference>